<sequence>MTDKENQSPNKKKYQKQTALHCGVGLLARREHSEFELRQKLASREFPAQEIESAIERLLEKGYLSDDRFAQSMCRYRVNRGYGWRYIANELKQKGVCSTIIQHLQKNCEIDWYLQAELAYNKRFGESRRENLPISKKEQAKKIRFLQYRGFSTDEIFAVVNDN</sequence>
<evidence type="ECO:0000313" key="9">
    <source>
        <dbReference type="EMBL" id="MCI2284691.1"/>
    </source>
</evidence>
<dbReference type="PANTHER" id="PTHR33602">
    <property type="entry name" value="REGULATORY PROTEIN RECX FAMILY PROTEIN"/>
    <property type="match status" value="1"/>
</dbReference>
<dbReference type="RefSeq" id="WP_242287165.1">
    <property type="nucleotide sequence ID" value="NZ_JAKKSL010000003.1"/>
</dbReference>
<comment type="subcellular location">
    <subcellularLocation>
        <location evidence="1 5">Cytoplasm</location>
    </subcellularLocation>
</comment>
<reference evidence="9" key="1">
    <citation type="submission" date="2022-01" db="EMBL/GenBank/DDBJ databases">
        <title>Colwellia maritima, isolated from seawater.</title>
        <authorList>
            <person name="Kristyanto S."/>
            <person name="Jung J."/>
            <person name="Jeon C.O."/>
        </authorList>
    </citation>
    <scope>NUCLEOTIDE SEQUENCE</scope>
    <source>
        <strain evidence="9">MSW7</strain>
    </source>
</reference>
<dbReference type="InterPro" id="IPR003783">
    <property type="entry name" value="Regulatory_RecX"/>
</dbReference>
<evidence type="ECO:0000256" key="5">
    <source>
        <dbReference type="HAMAP-Rule" id="MF_01114"/>
    </source>
</evidence>
<keyword evidence="10" id="KW-1185">Reference proteome</keyword>
<feature type="domain" description="RecX third three-helical" evidence="7">
    <location>
        <begin position="116"/>
        <end position="160"/>
    </location>
</feature>
<comment type="function">
    <text evidence="5">Modulates RecA activity.</text>
</comment>
<dbReference type="InterPro" id="IPR053926">
    <property type="entry name" value="RecX_HTH_1st"/>
</dbReference>
<evidence type="ECO:0000256" key="4">
    <source>
        <dbReference type="ARBA" id="ARBA00022490"/>
    </source>
</evidence>
<evidence type="ECO:0000256" key="3">
    <source>
        <dbReference type="ARBA" id="ARBA00018111"/>
    </source>
</evidence>
<organism evidence="9 10">
    <name type="scientific">Colwellia maritima</name>
    <dbReference type="NCBI Taxonomy" id="2912588"/>
    <lineage>
        <taxon>Bacteria</taxon>
        <taxon>Pseudomonadati</taxon>
        <taxon>Pseudomonadota</taxon>
        <taxon>Gammaproteobacteria</taxon>
        <taxon>Alteromonadales</taxon>
        <taxon>Colwelliaceae</taxon>
        <taxon>Colwellia</taxon>
    </lineage>
</organism>
<evidence type="ECO:0000256" key="1">
    <source>
        <dbReference type="ARBA" id="ARBA00004496"/>
    </source>
</evidence>
<dbReference type="Pfam" id="PF02631">
    <property type="entry name" value="RecX_HTH2"/>
    <property type="match status" value="1"/>
</dbReference>
<protein>
    <recommendedName>
        <fullName evidence="3 5">Regulatory protein RecX</fullName>
    </recommendedName>
</protein>
<dbReference type="HAMAP" id="MF_01114">
    <property type="entry name" value="RecX"/>
    <property type="match status" value="1"/>
</dbReference>
<dbReference type="Pfam" id="PF21981">
    <property type="entry name" value="RecX_HTH3"/>
    <property type="match status" value="1"/>
</dbReference>
<feature type="domain" description="RecX second three-helical" evidence="6">
    <location>
        <begin position="65"/>
        <end position="102"/>
    </location>
</feature>
<dbReference type="EMBL" id="JAKKSL010000003">
    <property type="protein sequence ID" value="MCI2284691.1"/>
    <property type="molecule type" value="Genomic_DNA"/>
</dbReference>
<feature type="domain" description="RecX first three-helical" evidence="8">
    <location>
        <begin position="19"/>
        <end position="58"/>
    </location>
</feature>
<name>A0ABS9X390_9GAMM</name>
<comment type="similarity">
    <text evidence="2 5">Belongs to the RecX family.</text>
</comment>
<dbReference type="InterPro" id="IPR053924">
    <property type="entry name" value="RecX_HTH_2nd"/>
</dbReference>
<gene>
    <name evidence="5" type="primary">recX</name>
    <name evidence="9" type="ORF">L3081_16490</name>
</gene>
<evidence type="ECO:0000259" key="6">
    <source>
        <dbReference type="Pfam" id="PF02631"/>
    </source>
</evidence>
<dbReference type="Pfam" id="PF21982">
    <property type="entry name" value="RecX_HTH1"/>
    <property type="match status" value="1"/>
</dbReference>
<evidence type="ECO:0000259" key="7">
    <source>
        <dbReference type="Pfam" id="PF21981"/>
    </source>
</evidence>
<dbReference type="PANTHER" id="PTHR33602:SF1">
    <property type="entry name" value="REGULATORY PROTEIN RECX FAMILY PROTEIN"/>
    <property type="match status" value="1"/>
</dbReference>
<evidence type="ECO:0000259" key="8">
    <source>
        <dbReference type="Pfam" id="PF21982"/>
    </source>
</evidence>
<dbReference type="Gene3D" id="1.10.10.10">
    <property type="entry name" value="Winged helix-like DNA-binding domain superfamily/Winged helix DNA-binding domain"/>
    <property type="match status" value="3"/>
</dbReference>
<comment type="caution">
    <text evidence="9">The sequence shown here is derived from an EMBL/GenBank/DDBJ whole genome shotgun (WGS) entry which is preliminary data.</text>
</comment>
<evidence type="ECO:0000256" key="2">
    <source>
        <dbReference type="ARBA" id="ARBA00009695"/>
    </source>
</evidence>
<keyword evidence="4 5" id="KW-0963">Cytoplasm</keyword>
<dbReference type="InterPro" id="IPR036388">
    <property type="entry name" value="WH-like_DNA-bd_sf"/>
</dbReference>
<evidence type="ECO:0000313" key="10">
    <source>
        <dbReference type="Proteomes" id="UP001139646"/>
    </source>
</evidence>
<proteinExistence type="inferred from homology"/>
<dbReference type="Proteomes" id="UP001139646">
    <property type="component" value="Unassembled WGS sequence"/>
</dbReference>
<accession>A0ABS9X390</accession>
<dbReference type="InterPro" id="IPR053925">
    <property type="entry name" value="RecX_HTH_3rd"/>
</dbReference>